<proteinExistence type="predicted"/>
<keyword evidence="7" id="KW-1185">Reference proteome</keyword>
<protein>
    <submittedName>
        <fullName evidence="6">TDP-N-acetylfucosamine:lipid II N-acetylfucosaminyltransferase</fullName>
        <ecNumber evidence="6">2.4.1.325</ecNumber>
    </submittedName>
</protein>
<evidence type="ECO:0000313" key="7">
    <source>
        <dbReference type="Proteomes" id="UP000597877"/>
    </source>
</evidence>
<evidence type="ECO:0000256" key="3">
    <source>
        <dbReference type="ARBA" id="ARBA00022676"/>
    </source>
</evidence>
<comment type="caution">
    <text evidence="6">The sequence shown here is derived from an EMBL/GenBank/DDBJ whole genome shotgun (WGS) entry which is preliminary data.</text>
</comment>
<keyword evidence="3 6" id="KW-0328">Glycosyltransferase</keyword>
<accession>A0ABR7F7W7</accession>
<organism evidence="6 7">
    <name type="scientific">Eubacterium segne</name>
    <dbReference type="NCBI Taxonomy" id="2763045"/>
    <lineage>
        <taxon>Bacteria</taxon>
        <taxon>Bacillati</taxon>
        <taxon>Bacillota</taxon>
        <taxon>Clostridia</taxon>
        <taxon>Eubacteriales</taxon>
        <taxon>Eubacteriaceae</taxon>
        <taxon>Eubacterium</taxon>
    </lineage>
</organism>
<name>A0ABR7F7W7_9FIRM</name>
<evidence type="ECO:0000256" key="4">
    <source>
        <dbReference type="ARBA" id="ARBA00022679"/>
    </source>
</evidence>
<evidence type="ECO:0000256" key="5">
    <source>
        <dbReference type="ARBA" id="ARBA00023136"/>
    </source>
</evidence>
<keyword evidence="2" id="KW-0997">Cell inner membrane</keyword>
<dbReference type="EC" id="2.4.1.325" evidence="6"/>
<dbReference type="Pfam" id="PF07429">
    <property type="entry name" value="Glyco_transf_56"/>
    <property type="match status" value="1"/>
</dbReference>
<dbReference type="EMBL" id="JACOOZ010000011">
    <property type="protein sequence ID" value="MBC5668850.1"/>
    <property type="molecule type" value="Genomic_DNA"/>
</dbReference>
<reference evidence="6 7" key="1">
    <citation type="submission" date="2020-08" db="EMBL/GenBank/DDBJ databases">
        <title>Genome public.</title>
        <authorList>
            <person name="Liu C."/>
            <person name="Sun Q."/>
        </authorList>
    </citation>
    <scope>NUCLEOTIDE SEQUENCE [LARGE SCALE GENOMIC DNA]</scope>
    <source>
        <strain evidence="6 7">BX4</strain>
    </source>
</reference>
<dbReference type="GO" id="GO:0102031">
    <property type="term" value="F:4-acetamido-4,6-dideoxy-D-galactose transferase activity"/>
    <property type="evidence" value="ECO:0007669"/>
    <property type="project" value="UniProtKB-EC"/>
</dbReference>
<evidence type="ECO:0000256" key="2">
    <source>
        <dbReference type="ARBA" id="ARBA00022519"/>
    </source>
</evidence>
<dbReference type="Proteomes" id="UP000597877">
    <property type="component" value="Unassembled WGS sequence"/>
</dbReference>
<sequence length="373" mass="44406">MRTIHIMRKEKFTKSISEFYDKYFANDGHAILYLREGQETMLNDSLSIEQKEMFWDSSVKSTVKLLNIVKKYDCIVLHSLFLDDKAKGLFLLNRSVMKKLIWIEWGFDLYSWRGEWTGINKAIHEYLNTTFRTKVYAMVGIFPPDCDYYRNEYPESKTKVFYAPYCSAKVAKELQDYTPYRQLRDSREKGQEIYIQVGHNAMESLNHKEVLDSLKHFAEEKIKIFLPLSYGNDNDKYATEVAEYAEKLFPGKIMALKDFMKADEYFELMKRIDIAIFDTQRQCGLGNINRMVCRNVKLYMPKDSVMYKYFRENGVPIQDCNDIENLSFQEFISDFEITDQEEFNKFILHFSDMSAKVEKWRNIYNSVTEKYNR</sequence>
<dbReference type="RefSeq" id="WP_186840678.1">
    <property type="nucleotide sequence ID" value="NZ_JACOOZ010000011.1"/>
</dbReference>
<gene>
    <name evidence="6" type="ORF">H8S00_12820</name>
</gene>
<evidence type="ECO:0000313" key="6">
    <source>
        <dbReference type="EMBL" id="MBC5668850.1"/>
    </source>
</evidence>
<keyword evidence="5" id="KW-0472">Membrane</keyword>
<evidence type="ECO:0000256" key="1">
    <source>
        <dbReference type="ARBA" id="ARBA00022475"/>
    </source>
</evidence>
<keyword evidence="4 6" id="KW-0808">Transferase</keyword>
<dbReference type="InterPro" id="IPR009993">
    <property type="entry name" value="WecF"/>
</dbReference>
<keyword evidence="1" id="KW-1003">Cell membrane</keyword>